<feature type="domain" description="Ig-like" evidence="2">
    <location>
        <begin position="55"/>
        <end position="125"/>
    </location>
</feature>
<dbReference type="InterPro" id="IPR036383">
    <property type="entry name" value="TSP1_rpt_sf"/>
</dbReference>
<dbReference type="SUPFAM" id="SSF48726">
    <property type="entry name" value="Immunoglobulin"/>
    <property type="match status" value="1"/>
</dbReference>
<dbReference type="InterPro" id="IPR000884">
    <property type="entry name" value="TSP1_rpt"/>
</dbReference>
<name>A0A7I8X775_BURXY</name>
<organism evidence="3 4">
    <name type="scientific">Bursaphelenchus xylophilus</name>
    <name type="common">Pinewood nematode worm</name>
    <name type="synonym">Aphelenchoides xylophilus</name>
    <dbReference type="NCBI Taxonomy" id="6326"/>
    <lineage>
        <taxon>Eukaryota</taxon>
        <taxon>Metazoa</taxon>
        <taxon>Ecdysozoa</taxon>
        <taxon>Nematoda</taxon>
        <taxon>Chromadorea</taxon>
        <taxon>Rhabditida</taxon>
        <taxon>Tylenchina</taxon>
        <taxon>Tylenchomorpha</taxon>
        <taxon>Aphelenchoidea</taxon>
        <taxon>Aphelenchoididae</taxon>
        <taxon>Bursaphelenchus</taxon>
    </lineage>
</organism>
<evidence type="ECO:0000313" key="3">
    <source>
        <dbReference type="EMBL" id="CAD5232975.1"/>
    </source>
</evidence>
<dbReference type="Gene3D" id="2.60.40.10">
    <property type="entry name" value="Immunoglobulins"/>
    <property type="match status" value="1"/>
</dbReference>
<protein>
    <submittedName>
        <fullName evidence="3">(pine wood nematode) hypothetical protein</fullName>
    </submittedName>
</protein>
<dbReference type="InterPro" id="IPR007110">
    <property type="entry name" value="Ig-like_dom"/>
</dbReference>
<dbReference type="Proteomes" id="UP000582659">
    <property type="component" value="Unassembled WGS sequence"/>
</dbReference>
<dbReference type="InterPro" id="IPR013783">
    <property type="entry name" value="Ig-like_fold"/>
</dbReference>
<dbReference type="Pfam" id="PF07679">
    <property type="entry name" value="I-set"/>
    <property type="match status" value="1"/>
</dbReference>
<dbReference type="OrthoDB" id="504170at2759"/>
<dbReference type="SUPFAM" id="SSF82895">
    <property type="entry name" value="TSP-1 type 1 repeat"/>
    <property type="match status" value="1"/>
</dbReference>
<dbReference type="PANTHER" id="PTHR31507">
    <property type="entry name" value="PROTEIN CBG15923"/>
    <property type="match status" value="1"/>
</dbReference>
<dbReference type="InterPro" id="IPR036179">
    <property type="entry name" value="Ig-like_dom_sf"/>
</dbReference>
<dbReference type="PROSITE" id="PS50835">
    <property type="entry name" value="IG_LIKE"/>
    <property type="match status" value="1"/>
</dbReference>
<accession>A0A7I8X775</accession>
<evidence type="ECO:0000256" key="1">
    <source>
        <dbReference type="SAM" id="MobiDB-lite"/>
    </source>
</evidence>
<dbReference type="Proteomes" id="UP000659654">
    <property type="component" value="Unassembled WGS sequence"/>
</dbReference>
<comment type="caution">
    <text evidence="3">The sequence shown here is derived from an EMBL/GenBank/DDBJ whole genome shotgun (WGS) entry which is preliminary data.</text>
</comment>
<dbReference type="Gene3D" id="2.20.100.10">
    <property type="entry name" value="Thrombospondin type-1 (TSP1) repeat"/>
    <property type="match status" value="1"/>
</dbReference>
<sequence length="424" mass="45751">MNGYPTHSFSQLTVDPAKFVYHPTPQRSPLTKQVDQLEYYIPQNKYAKNPWSYAPEFLKVFTDVRVPEGGKAVFDCVLLGSPRPRVCWLFNDEKLTMEDVIVEDTADLCRITIPYVQSYHYGTYTVLCENEPVFSKHFPTKFNPCYSRFNMAKVISTLLALCFLHHVKAQCNGTGIWSEWLSYGSCAEQTDGSFAMVRYRDCDPLPSGCIADSPYICNGEFSSSMSCDGTISSTLTSLSSSSLATTVVISTRRRTTLPVPTTIHTSTSTLHTSTHAAAPTRTRTSTSTSTTTTTTPAPTSTPAAVTTPVAITTPVATTIPVVLTTPLATTSTAAPTLPSGNNLPSCSWADWGAFSSCTDTCGMCGTQQRFRTCSSTTCTCSGSAFENVACGSMVCLYPRSSCCTGYSPTSNGSAFVCQSTTTTG</sequence>
<dbReference type="InterPro" id="IPR013098">
    <property type="entry name" value="Ig_I-set"/>
</dbReference>
<dbReference type="PROSITE" id="PS50092">
    <property type="entry name" value="TSP1"/>
    <property type="match status" value="1"/>
</dbReference>
<reference evidence="3" key="1">
    <citation type="submission" date="2020-09" db="EMBL/GenBank/DDBJ databases">
        <authorList>
            <person name="Kikuchi T."/>
        </authorList>
    </citation>
    <scope>NUCLEOTIDE SEQUENCE</scope>
    <source>
        <strain evidence="3">Ka4C1</strain>
    </source>
</reference>
<proteinExistence type="predicted"/>
<dbReference type="PANTHER" id="PTHR31507:SF12">
    <property type="entry name" value="C6 DOMAIN-CONTAINING PROTEIN"/>
    <property type="match status" value="1"/>
</dbReference>
<gene>
    <name evidence="3" type="ORF">BXYJ_LOCUS13066</name>
</gene>
<feature type="region of interest" description="Disordered" evidence="1">
    <location>
        <begin position="263"/>
        <end position="304"/>
    </location>
</feature>
<evidence type="ECO:0000259" key="2">
    <source>
        <dbReference type="PROSITE" id="PS50835"/>
    </source>
</evidence>
<dbReference type="EMBL" id="CAJFCV020000005">
    <property type="protein sequence ID" value="CAG9126254.1"/>
    <property type="molecule type" value="Genomic_DNA"/>
</dbReference>
<dbReference type="AlphaFoldDB" id="A0A7I8X775"/>
<evidence type="ECO:0000313" key="4">
    <source>
        <dbReference type="Proteomes" id="UP000659654"/>
    </source>
</evidence>
<keyword evidence="4" id="KW-1185">Reference proteome</keyword>
<dbReference type="EMBL" id="CAJFDI010000005">
    <property type="protein sequence ID" value="CAD5232975.1"/>
    <property type="molecule type" value="Genomic_DNA"/>
</dbReference>